<comment type="domain">
    <text evidence="6">The N-terminal region contains the highly conserved SGGXDS motif, predicted to be a P-loop motif involved in ATP binding.</text>
</comment>
<evidence type="ECO:0000256" key="3">
    <source>
        <dbReference type="ARBA" id="ARBA00022741"/>
    </source>
</evidence>
<evidence type="ECO:0000259" key="8">
    <source>
        <dbReference type="Pfam" id="PF01171"/>
    </source>
</evidence>
<dbReference type="Proteomes" id="UP000033220">
    <property type="component" value="Chromosome DSM 122"/>
</dbReference>
<evidence type="ECO:0000313" key="9">
    <source>
        <dbReference type="EMBL" id="CCG08393.1"/>
    </source>
</evidence>
<feature type="region of interest" description="Disordered" evidence="7">
    <location>
        <begin position="1"/>
        <end position="36"/>
    </location>
</feature>
<protein>
    <recommendedName>
        <fullName evidence="6">tRNA(Ile)-lysidine synthase</fullName>
        <ecNumber evidence="6">6.3.4.19</ecNumber>
    </recommendedName>
    <alternativeName>
        <fullName evidence="6">tRNA(Ile)-2-lysyl-cytidine synthase</fullName>
    </alternativeName>
    <alternativeName>
        <fullName evidence="6">tRNA(Ile)-lysidine synthetase</fullName>
    </alternativeName>
</protein>
<dbReference type="GO" id="GO:0005737">
    <property type="term" value="C:cytoplasm"/>
    <property type="evidence" value="ECO:0007669"/>
    <property type="project" value="UniProtKB-SubCell"/>
</dbReference>
<dbReference type="PANTHER" id="PTHR43033">
    <property type="entry name" value="TRNA(ILE)-LYSIDINE SYNTHASE-RELATED"/>
    <property type="match status" value="1"/>
</dbReference>
<feature type="domain" description="tRNA(Ile)-lysidine/2-thiocytidine synthase N-terminal" evidence="8">
    <location>
        <begin position="60"/>
        <end position="237"/>
    </location>
</feature>
<comment type="similarity">
    <text evidence="6">Belongs to the tRNA(Ile)-lysidine synthase family.</text>
</comment>
<name>H6SK78_PARPM</name>
<evidence type="ECO:0000256" key="7">
    <source>
        <dbReference type="SAM" id="MobiDB-lite"/>
    </source>
</evidence>
<accession>H6SK78</accession>
<dbReference type="GO" id="GO:0032267">
    <property type="term" value="F:tRNA(Ile)-lysidine synthase activity"/>
    <property type="evidence" value="ECO:0007669"/>
    <property type="project" value="UniProtKB-EC"/>
</dbReference>
<dbReference type="PATRIC" id="fig|1150469.3.peg.1996"/>
<keyword evidence="1 6" id="KW-0436">Ligase</keyword>
<comment type="subcellular location">
    <subcellularLocation>
        <location evidence="6">Cytoplasm</location>
    </subcellularLocation>
</comment>
<organism evidence="9 10">
    <name type="scientific">Pararhodospirillum photometricum DSM 122</name>
    <dbReference type="NCBI Taxonomy" id="1150469"/>
    <lineage>
        <taxon>Bacteria</taxon>
        <taxon>Pseudomonadati</taxon>
        <taxon>Pseudomonadota</taxon>
        <taxon>Alphaproteobacteria</taxon>
        <taxon>Rhodospirillales</taxon>
        <taxon>Rhodospirillaceae</taxon>
        <taxon>Pararhodospirillum</taxon>
    </lineage>
</organism>
<keyword evidence="4 6" id="KW-0067">ATP-binding</keyword>
<keyword evidence="6" id="KW-0963">Cytoplasm</keyword>
<dbReference type="SUPFAM" id="SSF52402">
    <property type="entry name" value="Adenine nucleotide alpha hydrolases-like"/>
    <property type="match status" value="1"/>
</dbReference>
<sequence>MRGSIPRPPTPSNGVPSRKSGGLAADPPKVPALPQTAPALEPWFGSRLEGLGPFEPAPALAVAVSGGVDSLTLLALTCRWARARGGRVVALCVNHGLRAAAAGEAARVQRQAEAWGAEGIILTRPDRPPQTSLQEEARIFRHAALEEACRARGVLHLLLAHHQNDQAETVLERLARSSGPDGLAAMASITHRPGVRLLRPFLDVPKTALVATAHALGLSWDEDPSNQDPRFERARWRALAPPWPPRA</sequence>
<comment type="catalytic activity">
    <reaction evidence="5 6">
        <text>cytidine(34) in tRNA(Ile2) + L-lysine + ATP = lysidine(34) in tRNA(Ile2) + AMP + diphosphate + H(+)</text>
        <dbReference type="Rhea" id="RHEA:43744"/>
        <dbReference type="Rhea" id="RHEA-COMP:10625"/>
        <dbReference type="Rhea" id="RHEA-COMP:10670"/>
        <dbReference type="ChEBI" id="CHEBI:15378"/>
        <dbReference type="ChEBI" id="CHEBI:30616"/>
        <dbReference type="ChEBI" id="CHEBI:32551"/>
        <dbReference type="ChEBI" id="CHEBI:33019"/>
        <dbReference type="ChEBI" id="CHEBI:82748"/>
        <dbReference type="ChEBI" id="CHEBI:83665"/>
        <dbReference type="ChEBI" id="CHEBI:456215"/>
        <dbReference type="EC" id="6.3.4.19"/>
    </reaction>
</comment>
<dbReference type="EMBL" id="HE663493">
    <property type="protein sequence ID" value="CCG08393.1"/>
    <property type="molecule type" value="Genomic_DNA"/>
</dbReference>
<dbReference type="GO" id="GO:0006400">
    <property type="term" value="P:tRNA modification"/>
    <property type="evidence" value="ECO:0007669"/>
    <property type="project" value="UniProtKB-UniRule"/>
</dbReference>
<feature type="binding site" evidence="6">
    <location>
        <begin position="65"/>
        <end position="70"/>
    </location>
    <ligand>
        <name>ATP</name>
        <dbReference type="ChEBI" id="CHEBI:30616"/>
    </ligand>
</feature>
<evidence type="ECO:0000256" key="2">
    <source>
        <dbReference type="ARBA" id="ARBA00022694"/>
    </source>
</evidence>
<dbReference type="InterPro" id="IPR012094">
    <property type="entry name" value="tRNA_Ile_lys_synt"/>
</dbReference>
<dbReference type="Pfam" id="PF01171">
    <property type="entry name" value="ATP_bind_3"/>
    <property type="match status" value="1"/>
</dbReference>
<dbReference type="NCBIfam" id="TIGR02432">
    <property type="entry name" value="lysidine_TilS_N"/>
    <property type="match status" value="1"/>
</dbReference>
<feature type="compositionally biased region" description="Pro residues" evidence="7">
    <location>
        <begin position="1"/>
        <end position="11"/>
    </location>
</feature>
<dbReference type="Gene3D" id="3.40.50.620">
    <property type="entry name" value="HUPs"/>
    <property type="match status" value="1"/>
</dbReference>
<keyword evidence="10" id="KW-1185">Reference proteome</keyword>
<gene>
    <name evidence="6" type="primary">tilS</name>
    <name evidence="9" type="ORF">RSPPHO_01767</name>
</gene>
<dbReference type="CDD" id="cd01992">
    <property type="entry name" value="TilS_N"/>
    <property type="match status" value="1"/>
</dbReference>
<dbReference type="KEGG" id="rpm:RSPPHO_01767"/>
<comment type="function">
    <text evidence="6">Ligates lysine onto the cytidine present at position 34 of the AUA codon-specific tRNA(Ile) that contains the anticodon CAU, in an ATP-dependent manner. Cytidine is converted to lysidine, thus changing the amino acid specificity of the tRNA from methionine to isoleucine.</text>
</comment>
<keyword evidence="3 6" id="KW-0547">Nucleotide-binding</keyword>
<keyword evidence="2 6" id="KW-0819">tRNA processing</keyword>
<dbReference type="GO" id="GO:0005524">
    <property type="term" value="F:ATP binding"/>
    <property type="evidence" value="ECO:0007669"/>
    <property type="project" value="UniProtKB-UniRule"/>
</dbReference>
<dbReference type="STRING" id="1150469.RSPPHO_01767"/>
<proteinExistence type="inferred from homology"/>
<dbReference type="InterPro" id="IPR012795">
    <property type="entry name" value="tRNA_Ile_lys_synt_N"/>
</dbReference>
<dbReference type="InterPro" id="IPR014729">
    <property type="entry name" value="Rossmann-like_a/b/a_fold"/>
</dbReference>
<dbReference type="HAMAP" id="MF_01161">
    <property type="entry name" value="tRNA_Ile_lys_synt"/>
    <property type="match status" value="1"/>
</dbReference>
<evidence type="ECO:0000256" key="1">
    <source>
        <dbReference type="ARBA" id="ARBA00022598"/>
    </source>
</evidence>
<evidence type="ECO:0000256" key="4">
    <source>
        <dbReference type="ARBA" id="ARBA00022840"/>
    </source>
</evidence>
<dbReference type="InterPro" id="IPR011063">
    <property type="entry name" value="TilS/TtcA_N"/>
</dbReference>
<reference evidence="9 10" key="1">
    <citation type="submission" date="2012-02" db="EMBL/GenBank/DDBJ databases">
        <title>Shotgun genome sequence of Phaeospirillum photometricum DSM 122.</title>
        <authorList>
            <person name="Duquesne K."/>
            <person name="Sturgis J."/>
        </authorList>
    </citation>
    <scope>NUCLEOTIDE SEQUENCE [LARGE SCALE GENOMIC DNA]</scope>
    <source>
        <strain evidence="10">DSM122</strain>
    </source>
</reference>
<evidence type="ECO:0000313" key="10">
    <source>
        <dbReference type="Proteomes" id="UP000033220"/>
    </source>
</evidence>
<dbReference type="EC" id="6.3.4.19" evidence="6"/>
<evidence type="ECO:0000256" key="5">
    <source>
        <dbReference type="ARBA" id="ARBA00048539"/>
    </source>
</evidence>
<dbReference type="HOGENOM" id="CLU_098287_0_0_5"/>
<dbReference type="PANTHER" id="PTHR43033:SF1">
    <property type="entry name" value="TRNA(ILE)-LYSIDINE SYNTHASE-RELATED"/>
    <property type="match status" value="1"/>
</dbReference>
<dbReference type="AlphaFoldDB" id="H6SK78"/>
<evidence type="ECO:0000256" key="6">
    <source>
        <dbReference type="HAMAP-Rule" id="MF_01161"/>
    </source>
</evidence>
<dbReference type="eggNOG" id="COG0037">
    <property type="taxonomic scope" value="Bacteria"/>
</dbReference>